<dbReference type="SUPFAM" id="SSF51246">
    <property type="entry name" value="Rudiment single hybrid motif"/>
    <property type="match status" value="1"/>
</dbReference>
<feature type="domain" description="Biotin carboxylation" evidence="8">
    <location>
        <begin position="1"/>
        <end position="441"/>
    </location>
</feature>
<gene>
    <name evidence="9" type="ORF">FNM00_08235</name>
</gene>
<accession>A0A554SB69</accession>
<evidence type="ECO:0000256" key="2">
    <source>
        <dbReference type="ARBA" id="ARBA00022598"/>
    </source>
</evidence>
<keyword evidence="5" id="KW-0092">Biotin</keyword>
<evidence type="ECO:0000259" key="7">
    <source>
        <dbReference type="PROSITE" id="PS50975"/>
    </source>
</evidence>
<keyword evidence="4 6" id="KW-0067">ATP-binding</keyword>
<dbReference type="InterPro" id="IPR005482">
    <property type="entry name" value="Biotin_COase_C"/>
</dbReference>
<dbReference type="InterPro" id="IPR011761">
    <property type="entry name" value="ATP-grasp"/>
</dbReference>
<dbReference type="InterPro" id="IPR011764">
    <property type="entry name" value="Biotin_carboxylation_dom"/>
</dbReference>
<evidence type="ECO:0000256" key="5">
    <source>
        <dbReference type="ARBA" id="ARBA00023267"/>
    </source>
</evidence>
<dbReference type="RefSeq" id="WP_143912966.1">
    <property type="nucleotide sequence ID" value="NZ_VLNT01000005.1"/>
</dbReference>
<protein>
    <recommendedName>
        <fullName evidence="1">biotin carboxylase</fullName>
        <ecNumber evidence="1">6.3.4.14</ecNumber>
    </recommendedName>
</protein>
<dbReference type="PROSITE" id="PS00867">
    <property type="entry name" value="CPSASE_2"/>
    <property type="match status" value="1"/>
</dbReference>
<dbReference type="Pfam" id="PF02786">
    <property type="entry name" value="CPSase_L_D2"/>
    <property type="match status" value="1"/>
</dbReference>
<keyword evidence="3 6" id="KW-0547">Nucleotide-binding</keyword>
<dbReference type="GO" id="GO:0046872">
    <property type="term" value="F:metal ion binding"/>
    <property type="evidence" value="ECO:0007669"/>
    <property type="project" value="InterPro"/>
</dbReference>
<dbReference type="InterPro" id="IPR005479">
    <property type="entry name" value="CPAse_ATP-bd"/>
</dbReference>
<keyword evidence="10" id="KW-1185">Reference proteome</keyword>
<evidence type="ECO:0000256" key="1">
    <source>
        <dbReference type="ARBA" id="ARBA00013263"/>
    </source>
</evidence>
<dbReference type="InterPro" id="IPR050856">
    <property type="entry name" value="Biotin_carboxylase_complex"/>
</dbReference>
<evidence type="ECO:0000313" key="9">
    <source>
        <dbReference type="EMBL" id="TSD63593.1"/>
    </source>
</evidence>
<dbReference type="GO" id="GO:0004075">
    <property type="term" value="F:biotin carboxylase activity"/>
    <property type="evidence" value="ECO:0007669"/>
    <property type="project" value="UniProtKB-EC"/>
</dbReference>
<dbReference type="InterPro" id="IPR011054">
    <property type="entry name" value="Rudment_hybrid_motif"/>
</dbReference>
<dbReference type="Pfam" id="PF02785">
    <property type="entry name" value="Biotin_carb_C"/>
    <property type="match status" value="1"/>
</dbReference>
<dbReference type="SUPFAM" id="SSF56059">
    <property type="entry name" value="Glutathione synthetase ATP-binding domain-like"/>
    <property type="match status" value="1"/>
</dbReference>
<evidence type="ECO:0000256" key="3">
    <source>
        <dbReference type="ARBA" id="ARBA00022741"/>
    </source>
</evidence>
<dbReference type="EMBL" id="VLNT01000005">
    <property type="protein sequence ID" value="TSD63593.1"/>
    <property type="molecule type" value="Genomic_DNA"/>
</dbReference>
<dbReference type="GO" id="GO:0005524">
    <property type="term" value="F:ATP binding"/>
    <property type="evidence" value="ECO:0007669"/>
    <property type="project" value="UniProtKB-UniRule"/>
</dbReference>
<organism evidence="9 10">
    <name type="scientific">Aeromicrobium piscarium</name>
    <dbReference type="NCBI Taxonomy" id="2590901"/>
    <lineage>
        <taxon>Bacteria</taxon>
        <taxon>Bacillati</taxon>
        <taxon>Actinomycetota</taxon>
        <taxon>Actinomycetes</taxon>
        <taxon>Propionibacteriales</taxon>
        <taxon>Nocardioidaceae</taxon>
        <taxon>Aeromicrobium</taxon>
    </lineage>
</organism>
<dbReference type="Pfam" id="PF00289">
    <property type="entry name" value="Biotin_carb_N"/>
    <property type="match status" value="1"/>
</dbReference>
<dbReference type="Proteomes" id="UP000316988">
    <property type="component" value="Unassembled WGS sequence"/>
</dbReference>
<evidence type="ECO:0000313" key="10">
    <source>
        <dbReference type="Proteomes" id="UP000316988"/>
    </source>
</evidence>
<dbReference type="PROSITE" id="PS50979">
    <property type="entry name" value="BC"/>
    <property type="match status" value="1"/>
</dbReference>
<evidence type="ECO:0000256" key="6">
    <source>
        <dbReference type="PROSITE-ProRule" id="PRU00409"/>
    </source>
</evidence>
<dbReference type="PANTHER" id="PTHR18866:SF33">
    <property type="entry name" value="METHYLCROTONOYL-COA CARBOXYLASE SUBUNIT ALPHA, MITOCHONDRIAL-RELATED"/>
    <property type="match status" value="1"/>
</dbReference>
<dbReference type="SUPFAM" id="SSF52440">
    <property type="entry name" value="PreATP-grasp domain"/>
    <property type="match status" value="1"/>
</dbReference>
<dbReference type="InterPro" id="IPR016185">
    <property type="entry name" value="PreATP-grasp_dom_sf"/>
</dbReference>
<evidence type="ECO:0000259" key="8">
    <source>
        <dbReference type="PROSITE" id="PS50979"/>
    </source>
</evidence>
<name>A0A554SB69_9ACTN</name>
<dbReference type="AlphaFoldDB" id="A0A554SB69"/>
<sequence length="441" mass="47051">MTVLFIANRGEIAARIERTARTLGLRCAVGSPEVDAGLPYVEEADIVVPLDSPRAFGDVEAMVAAAVAAGAELVHPGYGFLSENPDFARAVAQAGMTFVGPPAEVIASMGDKANARRLAQASGVPVTPGSPGPVESLEEAHEVARAIGFPLMVKAVAGGGGIAMAVVAEEAGLAAAVEQVAGRGRSVFGDGRMIVERYVERSRHIEAQIMGLPDGRVIALGERDCSVQRRHQKVIEESPSPALTPAVREQVARQAVALGEAVGYRNAGTVEFIYDLDREEFYFLEMNTRLQVEHPVTEAVHGLDLVAWQLAVARGDSEIPEGFSATPNGHAFELRIYAEDPERFLPRPGTVTRWQMPSGAGVRVDAGYREGTAVTPFFDPLMAKMIVWGATREEALERTRKAAAEMAVEGPGVNLPYLLRVLDSEPFATGDYITGLVVDAQ</sequence>
<comment type="caution">
    <text evidence="9">The sequence shown here is derived from an EMBL/GenBank/DDBJ whole genome shotgun (WGS) entry which is preliminary data.</text>
</comment>
<keyword evidence="2" id="KW-0436">Ligase</keyword>
<dbReference type="OrthoDB" id="9760256at2"/>
<dbReference type="InterPro" id="IPR005481">
    <property type="entry name" value="BC-like_N"/>
</dbReference>
<feature type="domain" description="ATP-grasp" evidence="7">
    <location>
        <begin position="116"/>
        <end position="314"/>
    </location>
</feature>
<dbReference type="EC" id="6.3.4.14" evidence="1"/>
<dbReference type="Gene3D" id="3.30.470.20">
    <property type="entry name" value="ATP-grasp fold, B domain"/>
    <property type="match status" value="1"/>
</dbReference>
<reference evidence="9 10" key="1">
    <citation type="submission" date="2019-07" db="EMBL/GenBank/DDBJ databases">
        <authorList>
            <person name="Zhao L.H."/>
        </authorList>
    </citation>
    <scope>NUCLEOTIDE SEQUENCE [LARGE SCALE GENOMIC DNA]</scope>
    <source>
        <strain evidence="9 10">Co35</strain>
    </source>
</reference>
<dbReference type="PANTHER" id="PTHR18866">
    <property type="entry name" value="CARBOXYLASE:PYRUVATE/ACETYL-COA/PROPIONYL-COA CARBOXYLASE"/>
    <property type="match status" value="1"/>
</dbReference>
<dbReference type="SMART" id="SM00878">
    <property type="entry name" value="Biotin_carb_C"/>
    <property type="match status" value="1"/>
</dbReference>
<dbReference type="PROSITE" id="PS50975">
    <property type="entry name" value="ATP_GRASP"/>
    <property type="match status" value="1"/>
</dbReference>
<evidence type="ECO:0000256" key="4">
    <source>
        <dbReference type="ARBA" id="ARBA00022840"/>
    </source>
</evidence>
<proteinExistence type="predicted"/>